<protein>
    <submittedName>
        <fullName evidence="1">Uncharacterized protein</fullName>
    </submittedName>
</protein>
<proteinExistence type="predicted"/>
<dbReference type="Proteomes" id="UP000823847">
    <property type="component" value="Unassembled WGS sequence"/>
</dbReference>
<accession>A0A9D2BQY8</accession>
<name>A0A9D2BQY8_9BACT</name>
<evidence type="ECO:0000313" key="2">
    <source>
        <dbReference type="Proteomes" id="UP000823847"/>
    </source>
</evidence>
<comment type="caution">
    <text evidence="1">The sequence shown here is derived from an EMBL/GenBank/DDBJ whole genome shotgun (WGS) entry which is preliminary data.</text>
</comment>
<sequence length="284" mass="33690">MLKDKDKKEKKEEVPVVDLPVAEICAHLRDREGSVGEDLRFVRYIIENEPMAVRYFMDEFSVPILRYIANNVLCMEDDSEYGKEPYVQLVGAYYLFIGEPFELSEGSKSEKPRWYKLSLYKGEGKARLYTYVFRIALRYFCRNEDDFVNKEKNAGELLENVDYEVLLGCDLVDEEMSDEEIAALRRAHKAFDLLREKDQEVLRVMVMEKTHWSKAFDLLRKYLDPLGPKKAWQSWSFEEKQAAIDQYWTPKQKQDAISLLKIRAISHLTERYNELKRKEHEKKK</sequence>
<organism evidence="1 2">
    <name type="scientific">Candidatus Parabacteroides intestinigallinarum</name>
    <dbReference type="NCBI Taxonomy" id="2838722"/>
    <lineage>
        <taxon>Bacteria</taxon>
        <taxon>Pseudomonadati</taxon>
        <taxon>Bacteroidota</taxon>
        <taxon>Bacteroidia</taxon>
        <taxon>Bacteroidales</taxon>
        <taxon>Tannerellaceae</taxon>
        <taxon>Parabacteroides</taxon>
    </lineage>
</organism>
<dbReference type="AlphaFoldDB" id="A0A9D2BQY8"/>
<reference evidence="1" key="1">
    <citation type="journal article" date="2021" name="PeerJ">
        <title>Extensive microbial diversity within the chicken gut microbiome revealed by metagenomics and culture.</title>
        <authorList>
            <person name="Gilroy R."/>
            <person name="Ravi A."/>
            <person name="Getino M."/>
            <person name="Pursley I."/>
            <person name="Horton D.L."/>
            <person name="Alikhan N.F."/>
            <person name="Baker D."/>
            <person name="Gharbi K."/>
            <person name="Hall N."/>
            <person name="Watson M."/>
            <person name="Adriaenssens E.M."/>
            <person name="Foster-Nyarko E."/>
            <person name="Jarju S."/>
            <person name="Secka A."/>
            <person name="Antonio M."/>
            <person name="Oren A."/>
            <person name="Chaudhuri R.R."/>
            <person name="La Ragione R."/>
            <person name="Hildebrand F."/>
            <person name="Pallen M.J."/>
        </authorList>
    </citation>
    <scope>NUCLEOTIDE SEQUENCE</scope>
    <source>
        <strain evidence="1">ChiHecec2B26-12326</strain>
    </source>
</reference>
<reference evidence="1" key="2">
    <citation type="submission" date="2021-04" db="EMBL/GenBank/DDBJ databases">
        <authorList>
            <person name="Gilroy R."/>
        </authorList>
    </citation>
    <scope>NUCLEOTIDE SEQUENCE</scope>
    <source>
        <strain evidence="1">ChiHecec2B26-12326</strain>
    </source>
</reference>
<evidence type="ECO:0000313" key="1">
    <source>
        <dbReference type="EMBL" id="HIX86398.1"/>
    </source>
</evidence>
<dbReference type="EMBL" id="DXEN01000055">
    <property type="protein sequence ID" value="HIX86398.1"/>
    <property type="molecule type" value="Genomic_DNA"/>
</dbReference>
<gene>
    <name evidence="1" type="ORF">H9848_07310</name>
</gene>